<feature type="region of interest" description="Disordered" evidence="1">
    <location>
        <begin position="30"/>
        <end position="106"/>
    </location>
</feature>
<evidence type="ECO:0000313" key="2">
    <source>
        <dbReference type="EMBL" id="CAA2626051.1"/>
    </source>
</evidence>
<keyword evidence="3" id="KW-1185">Reference proteome</keyword>
<evidence type="ECO:0000256" key="1">
    <source>
        <dbReference type="SAM" id="MobiDB-lite"/>
    </source>
</evidence>
<reference evidence="2 3" key="1">
    <citation type="submission" date="2019-12" db="EMBL/GenBank/DDBJ databases">
        <authorList>
            <person name="Scholz U."/>
            <person name="Mascher M."/>
            <person name="Fiebig A."/>
        </authorList>
    </citation>
    <scope>NUCLEOTIDE SEQUENCE</scope>
</reference>
<feature type="compositionally biased region" description="Gly residues" evidence="1">
    <location>
        <begin position="78"/>
        <end position="95"/>
    </location>
</feature>
<feature type="compositionally biased region" description="Gly residues" evidence="1">
    <location>
        <begin position="44"/>
        <end position="65"/>
    </location>
</feature>
<evidence type="ECO:0000313" key="3">
    <source>
        <dbReference type="Proteomes" id="UP001189122"/>
    </source>
</evidence>
<proteinExistence type="predicted"/>
<dbReference type="EMBL" id="CACRZD030000009">
    <property type="protein sequence ID" value="CAA6665380.1"/>
    <property type="molecule type" value="Genomic_DNA"/>
</dbReference>
<feature type="compositionally biased region" description="Polar residues" evidence="1">
    <location>
        <begin position="97"/>
        <end position="106"/>
    </location>
</feature>
<protein>
    <submittedName>
        <fullName evidence="2">Uncharacterized protein</fullName>
    </submittedName>
</protein>
<sequence>MRISLGISAKDVALLIANFFVVCYLLPRDSTTAPTRGRTEWKKGGGGGEGGGGGGEGGGGGGGGRSSPDPPLGRNREGGGGGREGGGGGKGGGGVRLQNTLGLKQR</sequence>
<dbReference type="AlphaFoldDB" id="A0A7I8J5U3"/>
<accession>A0A7I8J5U3</accession>
<gene>
    <name evidence="2" type="ORF">SI7747_09011769</name>
</gene>
<name>A0A7I8J5U3_SPIIN</name>
<organism evidence="2">
    <name type="scientific">Spirodela intermedia</name>
    <name type="common">Intermediate duckweed</name>
    <dbReference type="NCBI Taxonomy" id="51605"/>
    <lineage>
        <taxon>Eukaryota</taxon>
        <taxon>Viridiplantae</taxon>
        <taxon>Streptophyta</taxon>
        <taxon>Embryophyta</taxon>
        <taxon>Tracheophyta</taxon>
        <taxon>Spermatophyta</taxon>
        <taxon>Magnoliopsida</taxon>
        <taxon>Liliopsida</taxon>
        <taxon>Araceae</taxon>
        <taxon>Lemnoideae</taxon>
        <taxon>Spirodela</taxon>
    </lineage>
</organism>
<dbReference type="EMBL" id="LR743596">
    <property type="protein sequence ID" value="CAA2626051.1"/>
    <property type="molecule type" value="Genomic_DNA"/>
</dbReference>
<dbReference type="Proteomes" id="UP001189122">
    <property type="component" value="Unassembled WGS sequence"/>
</dbReference>